<dbReference type="AlphaFoldDB" id="A0A2A5IPI5"/>
<comment type="caution">
    <text evidence="1">The sequence shown here is derived from an EMBL/GenBank/DDBJ whole genome shotgun (WGS) entry which is preliminary data.</text>
</comment>
<organism evidence="1 2">
    <name type="scientific">Bacillus pumilus</name>
    <name type="common">Bacillus mesentericus</name>
    <dbReference type="NCBI Taxonomy" id="1408"/>
    <lineage>
        <taxon>Bacteria</taxon>
        <taxon>Bacillati</taxon>
        <taxon>Bacillota</taxon>
        <taxon>Bacilli</taxon>
        <taxon>Bacillales</taxon>
        <taxon>Bacillaceae</taxon>
        <taxon>Bacillus</taxon>
    </lineage>
</organism>
<dbReference type="Proteomes" id="UP000228754">
    <property type="component" value="Unassembled WGS sequence"/>
</dbReference>
<name>A0A2A5IPI5_BACPU</name>
<sequence length="66" mass="7171">MMIVMNFLAFIALFIVHILTPKEKRTSSKHAAHYSTTTSNYTDSYTHHASGAFCGNDSDGLSGGCD</sequence>
<protein>
    <submittedName>
        <fullName evidence="1">Uncharacterized protein</fullName>
    </submittedName>
</protein>
<accession>A0A2A5IPI5</accession>
<dbReference type="EMBL" id="NKHG01000113">
    <property type="protein sequence ID" value="PCK18949.1"/>
    <property type="molecule type" value="Genomic_DNA"/>
</dbReference>
<evidence type="ECO:0000313" key="2">
    <source>
        <dbReference type="Proteomes" id="UP000228754"/>
    </source>
</evidence>
<proteinExistence type="predicted"/>
<reference evidence="1 2" key="1">
    <citation type="submission" date="2017-06" db="EMBL/GenBank/DDBJ databases">
        <title>Draft Genome Sequence of Bacillus sp Strain 36R Isolated from saline sediment at Atanasia, Sonora, Mexico.</title>
        <authorList>
            <person name="Sanchez Diaz R."/>
            <person name="Quiroz Macias M.E."/>
            <person name="Ibarra Gamez J.C."/>
            <person name="Enciso Ibarra J."/>
            <person name="Gomez Gil B."/>
            <person name="Galaviz Silva L."/>
        </authorList>
    </citation>
    <scope>NUCLEOTIDE SEQUENCE [LARGE SCALE GENOMIC DNA]</scope>
    <source>
        <strain evidence="1 2">36R_ATNSAL</strain>
    </source>
</reference>
<evidence type="ECO:0000313" key="1">
    <source>
        <dbReference type="EMBL" id="PCK18949.1"/>
    </source>
</evidence>
<gene>
    <name evidence="1" type="ORF">CEY02_17890</name>
</gene>